<organism evidence="6 7">
    <name type="scientific">Parasitella parasitica</name>
    <dbReference type="NCBI Taxonomy" id="35722"/>
    <lineage>
        <taxon>Eukaryota</taxon>
        <taxon>Fungi</taxon>
        <taxon>Fungi incertae sedis</taxon>
        <taxon>Mucoromycota</taxon>
        <taxon>Mucoromycotina</taxon>
        <taxon>Mucoromycetes</taxon>
        <taxon>Mucorales</taxon>
        <taxon>Mucorineae</taxon>
        <taxon>Mucoraceae</taxon>
        <taxon>Parasitella</taxon>
    </lineage>
</organism>
<keyword evidence="7" id="KW-1185">Reference proteome</keyword>
<evidence type="ECO:0000256" key="4">
    <source>
        <dbReference type="SAM" id="MobiDB-lite"/>
    </source>
</evidence>
<evidence type="ECO:0000313" key="7">
    <source>
        <dbReference type="Proteomes" id="UP000054107"/>
    </source>
</evidence>
<feature type="domain" description="Anaphase-promoting complex subunit 4-like WD40" evidence="5">
    <location>
        <begin position="57"/>
        <end position="102"/>
    </location>
</feature>
<dbReference type="OrthoDB" id="18388at2759"/>
<feature type="compositionally biased region" description="Acidic residues" evidence="4">
    <location>
        <begin position="397"/>
        <end position="407"/>
    </location>
</feature>
<evidence type="ECO:0000256" key="3">
    <source>
        <dbReference type="ARBA" id="ARBA00014234"/>
    </source>
</evidence>
<dbReference type="InterPro" id="IPR015943">
    <property type="entry name" value="WD40/YVTN_repeat-like_dom_sf"/>
</dbReference>
<sequence>MKYFTGDECGLIKWISFPPKMEENQRHQKKAKKVEGSEENGSKEALQPLTGTFGKVDKEQAIQKLSWAMWEDEKVLLVGRKNGTIQFMSPENGQILREFKNNHVGVDDEKKGYFVGLFVHDRYLCACTSTGDLSYTPLTSRKDETRTILELGPNIEIMRGHPTQTHIFAIGGKERDLCIYDIKAIAKSKKEREEIDAAGPNKNTSIHKKKSPRNVGLIFQAKNVKNDFLDLQQPVWIHDLQFVNKEATKVAVATHYHQFRLYDTKVARRPITNIEIGKHPIKVLSIGTDFNHVLYADTMSTVGMLDIRTGKRAAQFKGFTGAATDLVTVPLPTFDKEKQESEKHCIASASLDRFLRVHETSTVYRNIEDKAYLKQRLTCVLVDEEFEYPVPKVKTEEEQENEEEEALWDSMELAKDRKRKRD</sequence>
<proteinExistence type="inferred from homology"/>
<protein>
    <recommendedName>
        <fullName evidence="3">Ribosome biogenesis protein NSA1</fullName>
    </recommendedName>
</protein>
<evidence type="ECO:0000313" key="6">
    <source>
        <dbReference type="EMBL" id="CEP14418.1"/>
    </source>
</evidence>
<dbReference type="GO" id="GO:0030687">
    <property type="term" value="C:preribosome, large subunit precursor"/>
    <property type="evidence" value="ECO:0007669"/>
    <property type="project" value="TreeGrafter"/>
</dbReference>
<reference evidence="6 7" key="1">
    <citation type="submission" date="2014-09" db="EMBL/GenBank/DDBJ databases">
        <authorList>
            <person name="Ellenberger Sabrina"/>
        </authorList>
    </citation>
    <scope>NUCLEOTIDE SEQUENCE [LARGE SCALE GENOMIC DNA]</scope>
    <source>
        <strain evidence="6 7">CBS 412.66</strain>
    </source>
</reference>
<feature type="region of interest" description="Disordered" evidence="4">
    <location>
        <begin position="393"/>
        <end position="422"/>
    </location>
</feature>
<dbReference type="Pfam" id="PF12894">
    <property type="entry name" value="ANAPC4_WD40"/>
    <property type="match status" value="1"/>
</dbReference>
<dbReference type="InterPro" id="IPR036322">
    <property type="entry name" value="WD40_repeat_dom_sf"/>
</dbReference>
<dbReference type="InterPro" id="IPR024977">
    <property type="entry name" value="Apc4-like_WD40_dom"/>
</dbReference>
<feature type="compositionally biased region" description="Basic and acidic residues" evidence="4">
    <location>
        <begin position="33"/>
        <end position="42"/>
    </location>
</feature>
<dbReference type="SUPFAM" id="SSF50978">
    <property type="entry name" value="WD40 repeat-like"/>
    <property type="match status" value="1"/>
</dbReference>
<comment type="subunit">
    <text evidence="2">Component of the pre-66S ribosomal particle.</text>
</comment>
<evidence type="ECO:0000256" key="2">
    <source>
        <dbReference type="ARBA" id="ARBA00011187"/>
    </source>
</evidence>
<dbReference type="InterPro" id="IPR037379">
    <property type="entry name" value="WDR74/Nsa1"/>
</dbReference>
<accession>A0A0B7N7R1</accession>
<dbReference type="PANTHER" id="PTHR16038:SF4">
    <property type="entry name" value="WD REPEAT-CONTAINING PROTEIN 74"/>
    <property type="match status" value="1"/>
</dbReference>
<comment type="similarity">
    <text evidence="1">Belongs to the NSA1 family.</text>
</comment>
<evidence type="ECO:0000259" key="5">
    <source>
        <dbReference type="Pfam" id="PF12894"/>
    </source>
</evidence>
<dbReference type="GO" id="GO:0042273">
    <property type="term" value="P:ribosomal large subunit biogenesis"/>
    <property type="evidence" value="ECO:0007669"/>
    <property type="project" value="InterPro"/>
</dbReference>
<dbReference type="AlphaFoldDB" id="A0A0B7N7R1"/>
<gene>
    <name evidence="6" type="primary">PARPA_08598.1 scaffold 33405</name>
</gene>
<dbReference type="STRING" id="35722.A0A0B7N7R1"/>
<dbReference type="Gene3D" id="2.130.10.10">
    <property type="entry name" value="YVTN repeat-like/Quinoprotein amine dehydrogenase"/>
    <property type="match status" value="2"/>
</dbReference>
<dbReference type="PANTHER" id="PTHR16038">
    <property type="entry name" value="NOP SEVEN ASSOCIATED PROTEIN 1"/>
    <property type="match status" value="1"/>
</dbReference>
<evidence type="ECO:0000256" key="1">
    <source>
        <dbReference type="ARBA" id="ARBA00007861"/>
    </source>
</evidence>
<dbReference type="EMBL" id="LN731212">
    <property type="protein sequence ID" value="CEP14418.1"/>
    <property type="molecule type" value="Genomic_DNA"/>
</dbReference>
<dbReference type="CDD" id="cd22857">
    <property type="entry name" value="WDR74"/>
    <property type="match status" value="1"/>
</dbReference>
<feature type="region of interest" description="Disordered" evidence="4">
    <location>
        <begin position="22"/>
        <end position="50"/>
    </location>
</feature>
<name>A0A0B7N7R1_9FUNG</name>
<dbReference type="GO" id="GO:0005730">
    <property type="term" value="C:nucleolus"/>
    <property type="evidence" value="ECO:0007669"/>
    <property type="project" value="InterPro"/>
</dbReference>
<dbReference type="Proteomes" id="UP000054107">
    <property type="component" value="Unassembled WGS sequence"/>
</dbReference>